<sequence>MVVLLALLAAAFLAIGIVVRQRATMDVPPEHGVSGVMVMTLLRRPLWWAGTAAAVAGFVFQALALAEGSLLVVQPILVSALLFALPLSARLANRRVTRAEWAWALLLTAALAVFVLLAKARPGDYEASAPTSAVVAVVCAVAVLACVVIAVRCAGWRRAVILAAAVGLLFGVVAVLTKIVMHMLTTEGPGAVLTSPVVYLLVVLGVVAVILQQSAFHAGSLQTSVPTMLVLEPVVAVVLGAVVLGEHLTVNGVKAAAIAVAVAAMTAATIALGRDEGALEEQLEEAAKRQARSG</sequence>
<reference evidence="3" key="1">
    <citation type="submission" date="2016-09" db="EMBL/GenBank/DDBJ databases">
        <authorList>
            <person name="Greninger A.L."/>
            <person name="Jerome K.R."/>
            <person name="Mcnair B."/>
            <person name="Wallis C."/>
            <person name="Fang F."/>
        </authorList>
    </citation>
    <scope>NUCLEOTIDE SEQUENCE [LARGE SCALE GENOMIC DNA]</scope>
    <source>
        <strain evidence="3">M6</strain>
    </source>
</reference>
<keyword evidence="3" id="KW-1185">Reference proteome</keyword>
<gene>
    <name evidence="2" type="ORF">BHQ18_26950</name>
</gene>
<dbReference type="PANTHER" id="PTHR40761:SF1">
    <property type="entry name" value="CONSERVED INTEGRAL MEMBRANE ALANINE VALINE AND LEUCINE RICH PROTEIN-RELATED"/>
    <property type="match status" value="1"/>
</dbReference>
<proteinExistence type="predicted"/>
<feature type="transmembrane region" description="Helical" evidence="1">
    <location>
        <begin position="132"/>
        <end position="152"/>
    </location>
</feature>
<feature type="transmembrane region" description="Helical" evidence="1">
    <location>
        <begin position="158"/>
        <end position="180"/>
    </location>
</feature>
<dbReference type="EMBL" id="MIHA01000031">
    <property type="protein sequence ID" value="ODQ86481.1"/>
    <property type="molecule type" value="Genomic_DNA"/>
</dbReference>
<protein>
    <submittedName>
        <fullName evidence="2">Uncharacterized protein</fullName>
    </submittedName>
</protein>
<keyword evidence="1" id="KW-0812">Transmembrane</keyword>
<accession>A0A1E3R9Q1</accession>
<organism evidence="2 3">
    <name type="scientific">Mycolicibacterium flavescens</name>
    <name type="common">Mycobacterium flavescens</name>
    <dbReference type="NCBI Taxonomy" id="1776"/>
    <lineage>
        <taxon>Bacteria</taxon>
        <taxon>Bacillati</taxon>
        <taxon>Actinomycetota</taxon>
        <taxon>Actinomycetes</taxon>
        <taxon>Mycobacteriales</taxon>
        <taxon>Mycobacteriaceae</taxon>
        <taxon>Mycolicibacterium</taxon>
    </lineage>
</organism>
<feature type="transmembrane region" description="Helical" evidence="1">
    <location>
        <begin position="101"/>
        <end position="120"/>
    </location>
</feature>
<feature type="transmembrane region" description="Helical" evidence="1">
    <location>
        <begin position="46"/>
        <end position="63"/>
    </location>
</feature>
<dbReference type="PANTHER" id="PTHR40761">
    <property type="entry name" value="CONSERVED INTEGRAL MEMBRANE ALANINE VALINE AND LEUCINE RICH PROTEIN-RELATED"/>
    <property type="match status" value="1"/>
</dbReference>
<evidence type="ECO:0000313" key="2">
    <source>
        <dbReference type="EMBL" id="ODQ86481.1"/>
    </source>
</evidence>
<feature type="transmembrane region" description="Helical" evidence="1">
    <location>
        <begin position="256"/>
        <end position="273"/>
    </location>
</feature>
<feature type="transmembrane region" description="Helical" evidence="1">
    <location>
        <begin position="223"/>
        <end position="244"/>
    </location>
</feature>
<feature type="transmembrane region" description="Helical" evidence="1">
    <location>
        <begin position="192"/>
        <end position="211"/>
    </location>
</feature>
<name>A0A1E3R9Q1_MYCFV</name>
<comment type="caution">
    <text evidence="2">The sequence shown here is derived from an EMBL/GenBank/DDBJ whole genome shotgun (WGS) entry which is preliminary data.</text>
</comment>
<evidence type="ECO:0000313" key="3">
    <source>
        <dbReference type="Proteomes" id="UP000094053"/>
    </source>
</evidence>
<dbReference type="STRING" id="1776.BHQ18_26950"/>
<dbReference type="AlphaFoldDB" id="A0A1E3R9Q1"/>
<keyword evidence="1" id="KW-1133">Transmembrane helix</keyword>
<keyword evidence="1" id="KW-0472">Membrane</keyword>
<dbReference type="NCBIfam" id="NF038012">
    <property type="entry name" value="DMT_1"/>
    <property type="match status" value="1"/>
</dbReference>
<dbReference type="Proteomes" id="UP000094053">
    <property type="component" value="Unassembled WGS sequence"/>
</dbReference>
<feature type="transmembrane region" description="Helical" evidence="1">
    <location>
        <begin position="70"/>
        <end position="89"/>
    </location>
</feature>
<evidence type="ECO:0000256" key="1">
    <source>
        <dbReference type="SAM" id="Phobius"/>
    </source>
</evidence>